<dbReference type="Pfam" id="PF13513">
    <property type="entry name" value="HEAT_EZ"/>
    <property type="match status" value="1"/>
</dbReference>
<gene>
    <name evidence="11" type="ORF">Poli38472_013307</name>
</gene>
<accession>A0A8K1C2S8</accession>
<dbReference type="EMBL" id="SPLM01000148">
    <property type="protein sequence ID" value="TMW55416.1"/>
    <property type="molecule type" value="Genomic_DNA"/>
</dbReference>
<dbReference type="FunFam" id="1.25.10.10:FF:000028">
    <property type="entry name" value="Transportin-1 isoform 1"/>
    <property type="match status" value="1"/>
</dbReference>
<dbReference type="AlphaFoldDB" id="A0A8K1C2S8"/>
<keyword evidence="12" id="KW-1185">Reference proteome</keyword>
<dbReference type="Gene3D" id="1.25.10.10">
    <property type="entry name" value="Leucine-rich Repeat Variant"/>
    <property type="match status" value="1"/>
</dbReference>
<evidence type="ECO:0000313" key="12">
    <source>
        <dbReference type="Proteomes" id="UP000794436"/>
    </source>
</evidence>
<protein>
    <recommendedName>
        <fullName evidence="10">Importin N-terminal domain-containing protein</fullName>
    </recommendedName>
</protein>
<keyword evidence="4" id="KW-0963">Cytoplasm</keyword>
<keyword evidence="6" id="KW-0653">Protein transport</keyword>
<dbReference type="GO" id="GO:0031267">
    <property type="term" value="F:small GTPase binding"/>
    <property type="evidence" value="ECO:0007669"/>
    <property type="project" value="InterPro"/>
</dbReference>
<evidence type="ECO:0000256" key="9">
    <source>
        <dbReference type="SAM" id="MobiDB-lite"/>
    </source>
</evidence>
<sequence length="905" mass="101784">MANAWQPNPQLLQEVVTLLQAYLVPNNEVQRQSYEKLQQYQQNLEFNLYLVHMLCAAEFEANVRQIAGLLLKRNIKASNVGGSKSPAEMEMLALIRAQTLLVLADGTHAIRTTAGSIVTTFVSEYTFLDEWPELMPALFAYLEQQDENAIAGAFGALVKICEDSAAKLENSPSRPLTALIPKLLQYFYHPHANFRRDALDCLNNVLIYMPVGLVVEMNNFLQGISHLTQDPSPEVRKLVCKSIVILLEVGVQYLLPHLESIIQFILRASQDPDETVAIEACEFWAAFCDVQQFDQIKGSLQPYLPQIVPLLFDRMIYSEEDLATFESEEQSQNENVPDRPEEIKPIFHHKATSHRHEGEEGLEDDDDDDDDYDDDDDDDSLLQWNLRRCAAASLDNLANGYGNDILPTLLPLLQHRLQQQEPWPLVESGILALGAIADGCYSGITPHLPQLFPFLMQKLEDPAPLIRSITCWTLSRYASWVVEQGDHDQYVRPLVECMLKRVLDPHKKVQEAACSAFCTLEEEAREELVPYLTPILQNLMFAFGKYQAKNLLILYDAIGTLADSVGENLNQPELIAILMPPLIAKWNVLEDRNREILPLFECMASVSQALSNGFQEYAMTVYARCSRIIENELLADALFDQDPSSCEEGDPEFVVCALDLISGMLEGLRHNSQGLVANSNILNLLMACIKHDVLDVRQSAMGVVGDLAKFAPEILIPGLREMLPVLIENIDPDMPTVCNNASWSVGEIAIKIGAEMEPFVENCLAPLVSMINRPKLPRNLVENCAITIGRLGMVCPQTVAPHLQDFAKRWCRALAHVRSPEEKEHCFLGLCYMVKVNPSGIVPDFMYMCGAIASLEGMNIQNTELKEMLYQIIHGFKTSLGENWPKYFASFPEPLRNFLTTRFNL</sequence>
<evidence type="ECO:0000256" key="6">
    <source>
        <dbReference type="ARBA" id="ARBA00022927"/>
    </source>
</evidence>
<reference evidence="11" key="1">
    <citation type="submission" date="2019-03" db="EMBL/GenBank/DDBJ databases">
        <title>Long read genome sequence of the mycoparasitic Pythium oligandrum ATCC 38472 isolated from sugarbeet rhizosphere.</title>
        <authorList>
            <person name="Gaulin E."/>
        </authorList>
    </citation>
    <scope>NUCLEOTIDE SEQUENCE</scope>
    <source>
        <strain evidence="11">ATCC 38472_TT</strain>
    </source>
</reference>
<evidence type="ECO:0000313" key="11">
    <source>
        <dbReference type="EMBL" id="TMW55416.1"/>
    </source>
</evidence>
<comment type="subcellular location">
    <subcellularLocation>
        <location evidence="2">Cytoplasm</location>
    </subcellularLocation>
    <subcellularLocation>
        <location evidence="1">Nucleus</location>
    </subcellularLocation>
</comment>
<proteinExistence type="inferred from homology"/>
<comment type="caution">
    <text evidence="11">The sequence shown here is derived from an EMBL/GenBank/DDBJ whole genome shotgun (WGS) entry which is preliminary data.</text>
</comment>
<dbReference type="GO" id="GO:0005737">
    <property type="term" value="C:cytoplasm"/>
    <property type="evidence" value="ECO:0007669"/>
    <property type="project" value="UniProtKB-SubCell"/>
</dbReference>
<evidence type="ECO:0000256" key="2">
    <source>
        <dbReference type="ARBA" id="ARBA00004496"/>
    </source>
</evidence>
<dbReference type="Pfam" id="PF03810">
    <property type="entry name" value="IBN_N"/>
    <property type="match status" value="1"/>
</dbReference>
<organism evidence="11 12">
    <name type="scientific">Pythium oligandrum</name>
    <name type="common">Mycoparasitic fungus</name>
    <dbReference type="NCBI Taxonomy" id="41045"/>
    <lineage>
        <taxon>Eukaryota</taxon>
        <taxon>Sar</taxon>
        <taxon>Stramenopiles</taxon>
        <taxon>Oomycota</taxon>
        <taxon>Peronosporomycetes</taxon>
        <taxon>Pythiales</taxon>
        <taxon>Pythiaceae</taxon>
        <taxon>Pythium</taxon>
    </lineage>
</organism>
<evidence type="ECO:0000256" key="3">
    <source>
        <dbReference type="ARBA" id="ARBA00022448"/>
    </source>
</evidence>
<dbReference type="InterPro" id="IPR011989">
    <property type="entry name" value="ARM-like"/>
</dbReference>
<dbReference type="InterPro" id="IPR016024">
    <property type="entry name" value="ARM-type_fold"/>
</dbReference>
<dbReference type="GO" id="GO:0031981">
    <property type="term" value="C:nuclear lumen"/>
    <property type="evidence" value="ECO:0007669"/>
    <property type="project" value="UniProtKB-ARBA"/>
</dbReference>
<dbReference type="InterPro" id="IPR040122">
    <property type="entry name" value="Importin_beta"/>
</dbReference>
<dbReference type="GO" id="GO:0006606">
    <property type="term" value="P:protein import into nucleus"/>
    <property type="evidence" value="ECO:0007669"/>
    <property type="project" value="InterPro"/>
</dbReference>
<feature type="domain" description="Importin N-terminal" evidence="10">
    <location>
        <begin position="35"/>
        <end position="78"/>
    </location>
</feature>
<dbReference type="PANTHER" id="PTHR10527">
    <property type="entry name" value="IMPORTIN BETA"/>
    <property type="match status" value="1"/>
</dbReference>
<evidence type="ECO:0000256" key="4">
    <source>
        <dbReference type="ARBA" id="ARBA00022490"/>
    </source>
</evidence>
<evidence type="ECO:0000256" key="7">
    <source>
        <dbReference type="ARBA" id="ARBA00023242"/>
    </source>
</evidence>
<evidence type="ECO:0000256" key="1">
    <source>
        <dbReference type="ARBA" id="ARBA00004123"/>
    </source>
</evidence>
<evidence type="ECO:0000259" key="10">
    <source>
        <dbReference type="Pfam" id="PF03810"/>
    </source>
</evidence>
<keyword evidence="3" id="KW-0813">Transport</keyword>
<keyword evidence="5" id="KW-0677">Repeat</keyword>
<dbReference type="SUPFAM" id="SSF48371">
    <property type="entry name" value="ARM repeat"/>
    <property type="match status" value="1"/>
</dbReference>
<keyword evidence="7" id="KW-0539">Nucleus</keyword>
<dbReference type="InterPro" id="IPR001494">
    <property type="entry name" value="Importin-beta_N"/>
</dbReference>
<evidence type="ECO:0000256" key="8">
    <source>
        <dbReference type="ARBA" id="ARBA00038423"/>
    </source>
</evidence>
<feature type="compositionally biased region" description="Acidic residues" evidence="9">
    <location>
        <begin position="360"/>
        <end position="377"/>
    </location>
</feature>
<evidence type="ECO:0000256" key="5">
    <source>
        <dbReference type="ARBA" id="ARBA00022737"/>
    </source>
</evidence>
<dbReference type="Proteomes" id="UP000794436">
    <property type="component" value="Unassembled WGS sequence"/>
</dbReference>
<comment type="similarity">
    <text evidence="8">Belongs to the importin beta family. Importin beta-2 subfamily.</text>
</comment>
<feature type="region of interest" description="Disordered" evidence="9">
    <location>
        <begin position="348"/>
        <end position="377"/>
    </location>
</feature>
<name>A0A8K1C2S8_PYTOL</name>
<dbReference type="OrthoDB" id="951172at2759"/>